<dbReference type="EMBL" id="REGN01004476">
    <property type="protein sequence ID" value="RNA17310.1"/>
    <property type="molecule type" value="Genomic_DNA"/>
</dbReference>
<name>A0A3M7R143_BRAPC</name>
<dbReference type="AlphaFoldDB" id="A0A3M7R143"/>
<evidence type="ECO:0000313" key="1">
    <source>
        <dbReference type="EMBL" id="RNA17310.1"/>
    </source>
</evidence>
<sequence length="92" mass="11041">MIELKGTSQPLNPYFFKKNERIIGILKLMINSKYHFNSNILFSFYYIEQKRKICFFSEINLASEFEIRIHASTMSDILKDKKRYINFDSSNE</sequence>
<reference evidence="1 2" key="1">
    <citation type="journal article" date="2018" name="Sci. Rep.">
        <title>Genomic signatures of local adaptation to the degree of environmental predictability in rotifers.</title>
        <authorList>
            <person name="Franch-Gras L."/>
            <person name="Hahn C."/>
            <person name="Garcia-Roger E.M."/>
            <person name="Carmona M.J."/>
            <person name="Serra M."/>
            <person name="Gomez A."/>
        </authorList>
    </citation>
    <scope>NUCLEOTIDE SEQUENCE [LARGE SCALE GENOMIC DNA]</scope>
    <source>
        <strain evidence="1">HYR1</strain>
    </source>
</reference>
<proteinExistence type="predicted"/>
<evidence type="ECO:0000313" key="2">
    <source>
        <dbReference type="Proteomes" id="UP000276133"/>
    </source>
</evidence>
<keyword evidence="2" id="KW-1185">Reference proteome</keyword>
<comment type="caution">
    <text evidence="1">The sequence shown here is derived from an EMBL/GenBank/DDBJ whole genome shotgun (WGS) entry which is preliminary data.</text>
</comment>
<accession>A0A3M7R143</accession>
<protein>
    <submittedName>
        <fullName evidence="1">Uncharacterized protein</fullName>
    </submittedName>
</protein>
<organism evidence="1 2">
    <name type="scientific">Brachionus plicatilis</name>
    <name type="common">Marine rotifer</name>
    <name type="synonym">Brachionus muelleri</name>
    <dbReference type="NCBI Taxonomy" id="10195"/>
    <lineage>
        <taxon>Eukaryota</taxon>
        <taxon>Metazoa</taxon>
        <taxon>Spiralia</taxon>
        <taxon>Gnathifera</taxon>
        <taxon>Rotifera</taxon>
        <taxon>Eurotatoria</taxon>
        <taxon>Monogononta</taxon>
        <taxon>Pseudotrocha</taxon>
        <taxon>Ploima</taxon>
        <taxon>Brachionidae</taxon>
        <taxon>Brachionus</taxon>
    </lineage>
</organism>
<dbReference type="Proteomes" id="UP000276133">
    <property type="component" value="Unassembled WGS sequence"/>
</dbReference>
<gene>
    <name evidence="1" type="ORF">BpHYR1_044567</name>
</gene>